<comment type="caution">
    <text evidence="2">The sequence shown here is derived from an EMBL/GenBank/DDBJ whole genome shotgun (WGS) entry which is preliminary data.</text>
</comment>
<reference evidence="2 3" key="1">
    <citation type="submission" date="2020-10" db="EMBL/GenBank/DDBJ databases">
        <title>Connecting structure to function with the recovery of over 1000 high-quality activated sludge metagenome-assembled genomes encoding full-length rRNA genes using long-read sequencing.</title>
        <authorList>
            <person name="Singleton C.M."/>
            <person name="Petriglieri F."/>
            <person name="Kristensen J.M."/>
            <person name="Kirkegaard R.H."/>
            <person name="Michaelsen T.Y."/>
            <person name="Andersen M.H."/>
            <person name="Karst S.M."/>
            <person name="Dueholm M.S."/>
            <person name="Nielsen P.H."/>
            <person name="Albertsen M."/>
        </authorList>
    </citation>
    <scope>NUCLEOTIDE SEQUENCE [LARGE SCALE GENOMIC DNA]</scope>
    <source>
        <strain evidence="2">OdNE_18-Q3-R46-58_MAXAC.008</strain>
    </source>
</reference>
<evidence type="ECO:0000313" key="2">
    <source>
        <dbReference type="EMBL" id="MBK8572527.1"/>
    </source>
</evidence>
<feature type="region of interest" description="Disordered" evidence="1">
    <location>
        <begin position="17"/>
        <end position="40"/>
    </location>
</feature>
<proteinExistence type="predicted"/>
<name>A0A936K7L4_9BACT</name>
<dbReference type="Proteomes" id="UP000709959">
    <property type="component" value="Unassembled WGS sequence"/>
</dbReference>
<evidence type="ECO:0000256" key="1">
    <source>
        <dbReference type="SAM" id="MobiDB-lite"/>
    </source>
</evidence>
<protein>
    <submittedName>
        <fullName evidence="2">Uncharacterized protein</fullName>
    </submittedName>
</protein>
<feature type="compositionally biased region" description="Pro residues" evidence="1">
    <location>
        <begin position="27"/>
        <end position="36"/>
    </location>
</feature>
<dbReference type="AlphaFoldDB" id="A0A936K7L4"/>
<gene>
    <name evidence="2" type="ORF">IPN91_07710</name>
</gene>
<organism evidence="2 3">
    <name type="scientific">Candidatus Geothrix odensensis</name>
    <dbReference type="NCBI Taxonomy" id="2954440"/>
    <lineage>
        <taxon>Bacteria</taxon>
        <taxon>Pseudomonadati</taxon>
        <taxon>Acidobacteriota</taxon>
        <taxon>Holophagae</taxon>
        <taxon>Holophagales</taxon>
        <taxon>Holophagaceae</taxon>
        <taxon>Geothrix</taxon>
    </lineage>
</organism>
<sequence length="119" mass="12526">MAKLVLKSLAEKYGGGVVEEPPVFLGGPPPQAPPPAVESTKPLEVEELSAGELLEEIDEIPVESGPPAHPHAPARDTCPTAAWWKSRWCSTAASSAATPGGDPAEALHQVGRETLRVFR</sequence>
<evidence type="ECO:0000313" key="3">
    <source>
        <dbReference type="Proteomes" id="UP000709959"/>
    </source>
</evidence>
<accession>A0A936K7L4</accession>
<dbReference type="EMBL" id="JADKCH010000005">
    <property type="protein sequence ID" value="MBK8572527.1"/>
    <property type="molecule type" value="Genomic_DNA"/>
</dbReference>